<reference evidence="2 3" key="1">
    <citation type="submission" date="2016-09" db="EMBL/GenBank/DDBJ databases">
        <authorList>
            <person name="Capua I."/>
            <person name="De Benedictis P."/>
            <person name="Joannis T."/>
            <person name="Lombin L.H."/>
            <person name="Cattoli G."/>
        </authorList>
    </citation>
    <scope>NUCLEOTIDE SEQUENCE [LARGE SCALE GENOMIC DNA]</scope>
    <source>
        <strain evidence="2 3">UB20</strain>
    </source>
</reference>
<sequence length="60" mass="7114">MGDRMTSKIFRQSCKNTISFASFCIEEIDFEDKRNKHYSIEVLFYSEELIFLQLPALWSG</sequence>
<evidence type="ECO:0000313" key="2">
    <source>
        <dbReference type="EMBL" id="SCQ19474.1"/>
    </source>
</evidence>
<evidence type="ECO:0000313" key="1">
    <source>
        <dbReference type="EMBL" id="PDP44891.1"/>
    </source>
</evidence>
<protein>
    <submittedName>
        <fullName evidence="2">Uncharacterized protein</fullName>
    </submittedName>
</protein>
<dbReference type="Proteomes" id="UP000182057">
    <property type="component" value="Unassembled WGS sequence"/>
</dbReference>
<reference evidence="1 4" key="2">
    <citation type="submission" date="2017-09" db="EMBL/GenBank/DDBJ databases">
        <title>Phase variable restriction modification systems are present in the genome sequences of periodontal pathogens Prevotella intermedia, Tannerella forsythia and Porphyromonas gingivalis.</title>
        <authorList>
            <person name="Haigh R.D."/>
            <person name="Crawford L."/>
            <person name="Ralph J."/>
            <person name="Wanford J."/>
            <person name="Vartoukian S.R."/>
            <person name="Hijazib K."/>
            <person name="Wade W."/>
            <person name="Oggioni M.R."/>
        </authorList>
    </citation>
    <scope>NUCLEOTIDE SEQUENCE [LARGE SCALE GENOMIC DNA]</scope>
    <source>
        <strain evidence="1 4">WW11663</strain>
    </source>
</reference>
<dbReference type="AlphaFoldDB" id="A0A1D3UH33"/>
<organism evidence="2 3">
    <name type="scientific">Tannerella forsythia</name>
    <name type="common">Bacteroides forsythus</name>
    <dbReference type="NCBI Taxonomy" id="28112"/>
    <lineage>
        <taxon>Bacteria</taxon>
        <taxon>Pseudomonadati</taxon>
        <taxon>Bacteroidota</taxon>
        <taxon>Bacteroidia</taxon>
        <taxon>Bacteroidales</taxon>
        <taxon>Tannerellaceae</taxon>
        <taxon>Tannerella</taxon>
    </lineage>
</organism>
<dbReference type="EMBL" id="FMMM01000026">
    <property type="protein sequence ID" value="SCQ19474.1"/>
    <property type="molecule type" value="Genomic_DNA"/>
</dbReference>
<evidence type="ECO:0000313" key="4">
    <source>
        <dbReference type="Proteomes" id="UP000219259"/>
    </source>
</evidence>
<name>A0A1D3UH33_TANFO</name>
<proteinExistence type="predicted"/>
<evidence type="ECO:0000313" key="3">
    <source>
        <dbReference type="Proteomes" id="UP000182057"/>
    </source>
</evidence>
<dbReference type="EMBL" id="NSLJ01000003">
    <property type="protein sequence ID" value="PDP44891.1"/>
    <property type="molecule type" value="Genomic_DNA"/>
</dbReference>
<gene>
    <name evidence="1" type="ORF">CLI86_01950</name>
    <name evidence="2" type="ORF">TFUB20_00716</name>
</gene>
<accession>A0A1D3UH33</accession>
<dbReference type="Proteomes" id="UP000219259">
    <property type="component" value="Unassembled WGS sequence"/>
</dbReference>